<dbReference type="CDD" id="cd00229">
    <property type="entry name" value="SGNH_hydrolase"/>
    <property type="match status" value="1"/>
</dbReference>
<dbReference type="Proteomes" id="UP000199021">
    <property type="component" value="Unassembled WGS sequence"/>
</dbReference>
<protein>
    <submittedName>
        <fullName evidence="3">Lysophospholipase L1</fullName>
    </submittedName>
</protein>
<reference evidence="4" key="1">
    <citation type="submission" date="2016-10" db="EMBL/GenBank/DDBJ databases">
        <authorList>
            <person name="Varghese N."/>
            <person name="Submissions S."/>
        </authorList>
    </citation>
    <scope>NUCLEOTIDE SEQUENCE [LARGE SCALE GENOMIC DNA]</scope>
    <source>
        <strain evidence="4">DSM 24740</strain>
    </source>
</reference>
<evidence type="ECO:0000313" key="4">
    <source>
        <dbReference type="Proteomes" id="UP000199021"/>
    </source>
</evidence>
<keyword evidence="1" id="KW-0732">Signal</keyword>
<proteinExistence type="predicted"/>
<dbReference type="EMBL" id="FOFB01000026">
    <property type="protein sequence ID" value="SER16144.1"/>
    <property type="molecule type" value="Genomic_DNA"/>
</dbReference>
<organism evidence="3 4">
    <name type="scientific">Neolewinella agarilytica</name>
    <dbReference type="NCBI Taxonomy" id="478744"/>
    <lineage>
        <taxon>Bacteria</taxon>
        <taxon>Pseudomonadati</taxon>
        <taxon>Bacteroidota</taxon>
        <taxon>Saprospiria</taxon>
        <taxon>Saprospirales</taxon>
        <taxon>Lewinellaceae</taxon>
        <taxon>Neolewinella</taxon>
    </lineage>
</organism>
<dbReference type="AlphaFoldDB" id="A0A1H9LXJ8"/>
<dbReference type="Pfam" id="PF13472">
    <property type="entry name" value="Lipase_GDSL_2"/>
    <property type="match status" value="1"/>
</dbReference>
<evidence type="ECO:0000256" key="1">
    <source>
        <dbReference type="SAM" id="SignalP"/>
    </source>
</evidence>
<feature type="signal peptide" evidence="1">
    <location>
        <begin position="1"/>
        <end position="20"/>
    </location>
</feature>
<dbReference type="InParanoid" id="A0A1H9LXJ8"/>
<dbReference type="InterPro" id="IPR013830">
    <property type="entry name" value="SGNH_hydro"/>
</dbReference>
<dbReference type="GO" id="GO:0016788">
    <property type="term" value="F:hydrolase activity, acting on ester bonds"/>
    <property type="evidence" value="ECO:0007669"/>
    <property type="project" value="UniProtKB-ARBA"/>
</dbReference>
<dbReference type="SUPFAM" id="SSF52266">
    <property type="entry name" value="SGNH hydrolase"/>
    <property type="match status" value="1"/>
</dbReference>
<name>A0A1H9LXJ8_9BACT</name>
<accession>A0A1H9LXJ8</accession>
<gene>
    <name evidence="3" type="ORF">SAMN05444359_12625</name>
</gene>
<feature type="domain" description="SGNH hydrolase-type esterase" evidence="2">
    <location>
        <begin position="211"/>
        <end position="408"/>
    </location>
</feature>
<keyword evidence="4" id="KW-1185">Reference proteome</keyword>
<dbReference type="OrthoDB" id="252349at2"/>
<dbReference type="InterPro" id="IPR036514">
    <property type="entry name" value="SGNH_hydro_sf"/>
</dbReference>
<feature type="chain" id="PRO_5011749506" evidence="1">
    <location>
        <begin position="21"/>
        <end position="784"/>
    </location>
</feature>
<sequence length="784" mass="85609">MKKILILLLVLVSVAGFGQSAGQGFTPGTVGMVDSTRLVQDSILQYWRDGVVVGRDTLLAGGVSEAQLTANSLTDQAYAQSVARDTVQAYIRTRTYYQPLHGFVSGDAVGAVNNYFTYSDAHYTGRHSGIVQLIDQDRFQVISTGIVEAPGHNFAVGKMYYVNRYLTDTVPDRIVIPAFRVIDENTLFAIYEPPTGKTYPFDLKGGVFRYYGNSITFGQVATPREENRWSRKLADAFNASESNGAVGGSTVQNTINTVTGLPHPDNFIDRIAAGVVPDFDSQFNPLFLAYVTNDFRWDIGGNYSVSTFINDYRESLDSIILDRGYPPENIVVALDYWYDIPAAYEVTISTGFTDTAATLEIQQEFRDSMVAMVSEYGVRMFDPKSAMSTNGGNALLGDPVHPNTLGHDVVFHAAYDQLTTAAKTLPKQGTTISGVVDTIENFSVPIEETSLGDTLVSWEVYDAAPVITERNGNKYLQVLPGTKRDFVYLENSNPVYISEWTDAGYFHPDSSVTINYTYDRINTSSRGGVVMGLDNHPSSVGVMLLAWGNDLRLFRNINNGNLLYTTASNVLSTDTEHEIEWRKIGLDSMSVYVDGALALTHKNNNPYFFRPGRFAFVTNFGSQGTESYWREVRTRKELNSTEGNLYFLREGNVVPQAEGSHVSFDFNGNFGSREATNALPALSSNSLTTLSQTEALIASRNLTATATLDYPGIASMSDEDLTITVAGAALGDAVALGVPNSAVSPDLSYFAWVSSANTVTVRVTNSSASIADPAGGIFTVKILK</sequence>
<dbReference type="Gene3D" id="3.40.50.1110">
    <property type="entry name" value="SGNH hydrolase"/>
    <property type="match status" value="1"/>
</dbReference>
<evidence type="ECO:0000313" key="3">
    <source>
        <dbReference type="EMBL" id="SER16144.1"/>
    </source>
</evidence>
<dbReference type="STRING" id="478744.SAMN05444359_12625"/>
<dbReference type="RefSeq" id="WP_090171892.1">
    <property type="nucleotide sequence ID" value="NZ_FOFB01000026.1"/>
</dbReference>
<evidence type="ECO:0000259" key="2">
    <source>
        <dbReference type="Pfam" id="PF13472"/>
    </source>
</evidence>